<proteinExistence type="predicted"/>
<accession>A0A9Q0KE53</accession>
<gene>
    <name evidence="2" type="ORF">NE237_015480</name>
</gene>
<feature type="compositionally biased region" description="Basic and acidic residues" evidence="1">
    <location>
        <begin position="82"/>
        <end position="91"/>
    </location>
</feature>
<dbReference type="Proteomes" id="UP001141806">
    <property type="component" value="Unassembled WGS sequence"/>
</dbReference>
<protein>
    <submittedName>
        <fullName evidence="2">Uncharacterized protein</fullName>
    </submittedName>
</protein>
<name>A0A9Q0KE53_9MAGN</name>
<organism evidence="2 3">
    <name type="scientific">Protea cynaroides</name>
    <dbReference type="NCBI Taxonomy" id="273540"/>
    <lineage>
        <taxon>Eukaryota</taxon>
        <taxon>Viridiplantae</taxon>
        <taxon>Streptophyta</taxon>
        <taxon>Embryophyta</taxon>
        <taxon>Tracheophyta</taxon>
        <taxon>Spermatophyta</taxon>
        <taxon>Magnoliopsida</taxon>
        <taxon>Proteales</taxon>
        <taxon>Proteaceae</taxon>
        <taxon>Protea</taxon>
    </lineage>
</organism>
<sequence>MEIRDTSRRRRLGSERKWLDIFFLPIRLILELLKISLEIVVDVGDFRLQWLGVVITGVILETRPQVINGESLGAIYRDKVGDDSYQDKVGDDSSTTHVDKEVV</sequence>
<dbReference type="EMBL" id="JAMYWD010000006">
    <property type="protein sequence ID" value="KAJ4968779.1"/>
    <property type="molecule type" value="Genomic_DNA"/>
</dbReference>
<comment type="caution">
    <text evidence="2">The sequence shown here is derived from an EMBL/GenBank/DDBJ whole genome shotgun (WGS) entry which is preliminary data.</text>
</comment>
<evidence type="ECO:0000313" key="2">
    <source>
        <dbReference type="EMBL" id="KAJ4968779.1"/>
    </source>
</evidence>
<keyword evidence="3" id="KW-1185">Reference proteome</keyword>
<evidence type="ECO:0000256" key="1">
    <source>
        <dbReference type="SAM" id="MobiDB-lite"/>
    </source>
</evidence>
<feature type="region of interest" description="Disordered" evidence="1">
    <location>
        <begin position="82"/>
        <end position="103"/>
    </location>
</feature>
<reference evidence="2" key="1">
    <citation type="journal article" date="2023" name="Plant J.">
        <title>The genome of the king protea, Protea cynaroides.</title>
        <authorList>
            <person name="Chang J."/>
            <person name="Duong T.A."/>
            <person name="Schoeman C."/>
            <person name="Ma X."/>
            <person name="Roodt D."/>
            <person name="Barker N."/>
            <person name="Li Z."/>
            <person name="Van de Peer Y."/>
            <person name="Mizrachi E."/>
        </authorList>
    </citation>
    <scope>NUCLEOTIDE SEQUENCE</scope>
    <source>
        <tissue evidence="2">Young leaves</tissue>
    </source>
</reference>
<evidence type="ECO:0000313" key="3">
    <source>
        <dbReference type="Proteomes" id="UP001141806"/>
    </source>
</evidence>
<dbReference type="AlphaFoldDB" id="A0A9Q0KE53"/>